<keyword evidence="1" id="KW-1133">Transmembrane helix</keyword>
<organism evidence="2">
    <name type="scientific">Microvirga ossetica</name>
    <dbReference type="NCBI Taxonomy" id="1882682"/>
    <lineage>
        <taxon>Bacteria</taxon>
        <taxon>Pseudomonadati</taxon>
        <taxon>Pseudomonadota</taxon>
        <taxon>Alphaproteobacteria</taxon>
        <taxon>Hyphomicrobiales</taxon>
        <taxon>Methylobacteriaceae</taxon>
        <taxon>Microvirga</taxon>
    </lineage>
</organism>
<keyword evidence="1" id="KW-0472">Membrane</keyword>
<evidence type="ECO:0000256" key="1">
    <source>
        <dbReference type="SAM" id="Phobius"/>
    </source>
</evidence>
<accession>A0A1B2EFS7</accession>
<feature type="transmembrane region" description="Helical" evidence="1">
    <location>
        <begin position="44"/>
        <end position="63"/>
    </location>
</feature>
<gene>
    <name evidence="2" type="ORF">BB934_11580</name>
</gene>
<evidence type="ECO:0000313" key="2">
    <source>
        <dbReference type="EMBL" id="ANY78787.1"/>
    </source>
</evidence>
<dbReference type="KEGG" id="moc:BB934_11580"/>
<feature type="transmembrane region" description="Helical" evidence="1">
    <location>
        <begin position="75"/>
        <end position="94"/>
    </location>
</feature>
<dbReference type="AlphaFoldDB" id="A0A1B2EFS7"/>
<name>A0A1B2EFS7_9HYPH</name>
<keyword evidence="1" id="KW-0812">Transmembrane</keyword>
<dbReference type="EMBL" id="CP016616">
    <property type="protein sequence ID" value="ANY78787.1"/>
    <property type="molecule type" value="Genomic_DNA"/>
</dbReference>
<sequence length="154" mass="15551">MILYVLALLIGVIAGLRAMTAPAAISWAASLGLLNLEGTWLAFLGYRWTPWIMTVLAIGELIGDQLPTTPSRKTLMPFATRIIMGGLCGGAIAVQGGSFLGGLVAGALGGIIGTLGGAEGRARLAAAFGKDRPAALIEDAVAILGAVLIVGALP</sequence>
<protein>
    <submittedName>
        <fullName evidence="2">DUF4126 domain-containing protein</fullName>
    </submittedName>
</protein>
<proteinExistence type="predicted"/>
<reference evidence="2" key="1">
    <citation type="submission" date="2016-07" db="EMBL/GenBank/DDBJ databases">
        <title>Microvirga ossetica sp. nov. a new species of rhizobia isolated from root nodules of the legume species Vicia alpestris Steven originated from North Ossetia region in the Caucasus.</title>
        <authorList>
            <person name="Safronova V.I."/>
            <person name="Kuznetsova I.G."/>
            <person name="Sazanova A.L."/>
            <person name="Belimov A."/>
            <person name="Andronov E."/>
            <person name="Osledkin Y.S."/>
            <person name="Onishchuk O.P."/>
            <person name="Kurchak O.N."/>
            <person name="Shaposhnikov A.I."/>
            <person name="Willems A."/>
            <person name="Tikhonovich I.A."/>
        </authorList>
    </citation>
    <scope>NUCLEOTIDE SEQUENCE [LARGE SCALE GENOMIC DNA]</scope>
    <source>
        <strain evidence="2">V5/3M</strain>
    </source>
</reference>
<feature type="transmembrane region" description="Helical" evidence="1">
    <location>
        <begin position="134"/>
        <end position="153"/>
    </location>
</feature>